<protein>
    <submittedName>
        <fullName evidence="5">AraC family transcriptional regulator</fullName>
    </submittedName>
</protein>
<dbReference type="Gene3D" id="1.10.10.60">
    <property type="entry name" value="Homeodomain-like"/>
    <property type="match status" value="2"/>
</dbReference>
<dbReference type="PANTHER" id="PTHR43280:SF30">
    <property type="entry name" value="MMSAB OPERON REGULATORY PROTEIN"/>
    <property type="match status" value="1"/>
</dbReference>
<evidence type="ECO:0000259" key="4">
    <source>
        <dbReference type="PROSITE" id="PS01124"/>
    </source>
</evidence>
<evidence type="ECO:0000313" key="5">
    <source>
        <dbReference type="EMBL" id="MBO7744816.1"/>
    </source>
</evidence>
<sequence>MKVESFHMPSIVSDLDLYYCGVEVVERFFTCGPHIRDRYLIHYIIGGSGFFDCHGRRYRVGGGEIFAIFPGELTYYETDPDDPWTFCWFAFGGRRSKEMLQRAGISHDVPVRRVHGGDAIRGYVELLNETLHAYPSRDLPAARIHGALYDIFAVLELSYLASRPAMPAKADAADYVGKALQFIETHYQSPISIKNIADYVGLERTYFTKQFTKATGESPQQYLIKYRIDQAQRLLSTTAMTVGQVGKSVGIPELAYFSRLFKKVVGVAPKQHGLRLQAERRGAGR</sequence>
<gene>
    <name evidence="5" type="ORF">I8J29_11450</name>
</gene>
<name>A0ABS3W937_9BACL</name>
<dbReference type="EMBL" id="JAGGDJ010000005">
    <property type="protein sequence ID" value="MBO7744816.1"/>
    <property type="molecule type" value="Genomic_DNA"/>
</dbReference>
<dbReference type="InterPro" id="IPR037923">
    <property type="entry name" value="HTH-like"/>
</dbReference>
<dbReference type="InterPro" id="IPR018060">
    <property type="entry name" value="HTH_AraC"/>
</dbReference>
<dbReference type="PROSITE" id="PS01124">
    <property type="entry name" value="HTH_ARAC_FAMILY_2"/>
    <property type="match status" value="1"/>
</dbReference>
<accession>A0ABS3W937</accession>
<dbReference type="InterPro" id="IPR009057">
    <property type="entry name" value="Homeodomain-like_sf"/>
</dbReference>
<evidence type="ECO:0000313" key="6">
    <source>
        <dbReference type="Proteomes" id="UP000670947"/>
    </source>
</evidence>
<dbReference type="RefSeq" id="WP_208847739.1">
    <property type="nucleotide sequence ID" value="NZ_JAGGDJ010000005.1"/>
</dbReference>
<keyword evidence="2" id="KW-0238">DNA-binding</keyword>
<feature type="domain" description="HTH araC/xylS-type" evidence="4">
    <location>
        <begin position="177"/>
        <end position="275"/>
    </location>
</feature>
<dbReference type="SUPFAM" id="SSF46689">
    <property type="entry name" value="Homeodomain-like"/>
    <property type="match status" value="2"/>
</dbReference>
<keyword evidence="3" id="KW-0804">Transcription</keyword>
<evidence type="ECO:0000256" key="1">
    <source>
        <dbReference type="ARBA" id="ARBA00023015"/>
    </source>
</evidence>
<organism evidence="5 6">
    <name type="scientific">Paenibacillus artemisiicola</name>
    <dbReference type="NCBI Taxonomy" id="1172618"/>
    <lineage>
        <taxon>Bacteria</taxon>
        <taxon>Bacillati</taxon>
        <taxon>Bacillota</taxon>
        <taxon>Bacilli</taxon>
        <taxon>Bacillales</taxon>
        <taxon>Paenibacillaceae</taxon>
        <taxon>Paenibacillus</taxon>
    </lineage>
</organism>
<dbReference type="SUPFAM" id="SSF51215">
    <property type="entry name" value="Regulatory protein AraC"/>
    <property type="match status" value="1"/>
</dbReference>
<dbReference type="PANTHER" id="PTHR43280">
    <property type="entry name" value="ARAC-FAMILY TRANSCRIPTIONAL REGULATOR"/>
    <property type="match status" value="1"/>
</dbReference>
<keyword evidence="1" id="KW-0805">Transcription regulation</keyword>
<keyword evidence="6" id="KW-1185">Reference proteome</keyword>
<evidence type="ECO:0000256" key="3">
    <source>
        <dbReference type="ARBA" id="ARBA00023163"/>
    </source>
</evidence>
<dbReference type="Gene3D" id="2.60.120.280">
    <property type="entry name" value="Regulatory protein AraC"/>
    <property type="match status" value="1"/>
</dbReference>
<dbReference type="CDD" id="cd06986">
    <property type="entry name" value="cupin_MmsR-like_N"/>
    <property type="match status" value="1"/>
</dbReference>
<dbReference type="Pfam" id="PF12833">
    <property type="entry name" value="HTH_18"/>
    <property type="match status" value="1"/>
</dbReference>
<dbReference type="SMART" id="SM00342">
    <property type="entry name" value="HTH_ARAC"/>
    <property type="match status" value="1"/>
</dbReference>
<dbReference type="Proteomes" id="UP000670947">
    <property type="component" value="Unassembled WGS sequence"/>
</dbReference>
<evidence type="ECO:0000256" key="2">
    <source>
        <dbReference type="ARBA" id="ARBA00023125"/>
    </source>
</evidence>
<dbReference type="Pfam" id="PF02311">
    <property type="entry name" value="AraC_binding"/>
    <property type="match status" value="1"/>
</dbReference>
<reference evidence="5 6" key="1">
    <citation type="submission" date="2021-03" db="EMBL/GenBank/DDBJ databases">
        <title>Paenibacillus artemisicola MWE-103 whole genome sequence.</title>
        <authorList>
            <person name="Ham Y.J."/>
        </authorList>
    </citation>
    <scope>NUCLEOTIDE SEQUENCE [LARGE SCALE GENOMIC DNA]</scope>
    <source>
        <strain evidence="5 6">MWE-103</strain>
    </source>
</reference>
<comment type="caution">
    <text evidence="5">The sequence shown here is derived from an EMBL/GenBank/DDBJ whole genome shotgun (WGS) entry which is preliminary data.</text>
</comment>
<dbReference type="InterPro" id="IPR003313">
    <property type="entry name" value="AraC-bd"/>
</dbReference>
<proteinExistence type="predicted"/>